<dbReference type="AlphaFoldDB" id="K2QR92"/>
<dbReference type="EMBL" id="AHHD01000451">
    <property type="protein sequence ID" value="EKG12411.1"/>
    <property type="molecule type" value="Genomic_DNA"/>
</dbReference>
<dbReference type="OrthoDB" id="5376804at2759"/>
<name>K2QR92_MACPH</name>
<comment type="caution">
    <text evidence="1">The sequence shown here is derived from an EMBL/GenBank/DDBJ whole genome shotgun (WGS) entry which is preliminary data.</text>
</comment>
<dbReference type="PANTHER" id="PTHR35394">
    <property type="entry name" value="DUF3176 DOMAIN-CONTAINING PROTEIN"/>
    <property type="match status" value="1"/>
</dbReference>
<dbReference type="PANTHER" id="PTHR35394:SF5">
    <property type="entry name" value="DUF3176 DOMAIN-CONTAINING PROTEIN"/>
    <property type="match status" value="1"/>
</dbReference>
<proteinExistence type="predicted"/>
<dbReference type="VEuPathDB" id="FungiDB:MPH_10528"/>
<sequence>MQSEMLHGLSNSVEESGKQTPFQCPSGNCTWGPFDSLTVHSACIDPPKAIPEREGVSIGLRDDLCIDNINSFNGTVDADEKRDGALFMDAFCTGKTTRTCSMQAYDALIWSMTMFKARRGPSNRATNPTFQEGALNEIETARANVTAAGPSQESGLVSSNSGTGSFNVSRITFNRLSSFFEKWLAADYYSLGGQNNGGYTATAQEQLELSTMQPCWESANLSHTFDSIARSMSNAVHATGTDNDDDGSVEQSGENGVFPALTMFKTRCADAPAWKSNSLATLSRGLLVLMPSTGFSLCIPFIKWGFISYMVNDHTAICKAKTLLKYSSPMPAGVAK</sequence>
<protein>
    <submittedName>
        <fullName evidence="1">Uncharacterized protein</fullName>
    </submittedName>
</protein>
<dbReference type="InParanoid" id="K2QR92"/>
<organism evidence="1 2">
    <name type="scientific">Macrophomina phaseolina (strain MS6)</name>
    <name type="common">Charcoal rot fungus</name>
    <dbReference type="NCBI Taxonomy" id="1126212"/>
    <lineage>
        <taxon>Eukaryota</taxon>
        <taxon>Fungi</taxon>
        <taxon>Dikarya</taxon>
        <taxon>Ascomycota</taxon>
        <taxon>Pezizomycotina</taxon>
        <taxon>Dothideomycetes</taxon>
        <taxon>Dothideomycetes incertae sedis</taxon>
        <taxon>Botryosphaeriales</taxon>
        <taxon>Botryosphaeriaceae</taxon>
        <taxon>Macrophomina</taxon>
    </lineage>
</organism>
<evidence type="ECO:0000313" key="2">
    <source>
        <dbReference type="Proteomes" id="UP000007129"/>
    </source>
</evidence>
<accession>K2QR92</accession>
<reference evidence="1 2" key="1">
    <citation type="journal article" date="2012" name="BMC Genomics">
        <title>Tools to kill: Genome of one of the most destructive plant pathogenic fungi Macrophomina phaseolina.</title>
        <authorList>
            <person name="Islam M.S."/>
            <person name="Haque M.S."/>
            <person name="Islam M.M."/>
            <person name="Emdad E.M."/>
            <person name="Halim A."/>
            <person name="Hossen Q.M.M."/>
            <person name="Hossain M.Z."/>
            <person name="Ahmed B."/>
            <person name="Rahim S."/>
            <person name="Rahman M.S."/>
            <person name="Alam M.M."/>
            <person name="Hou S."/>
            <person name="Wan X."/>
            <person name="Saito J.A."/>
            <person name="Alam M."/>
        </authorList>
    </citation>
    <scope>NUCLEOTIDE SEQUENCE [LARGE SCALE GENOMIC DNA]</scope>
    <source>
        <strain evidence="1 2">MS6</strain>
    </source>
</reference>
<dbReference type="HOGENOM" id="CLU_826600_0_0_1"/>
<dbReference type="eggNOG" id="ENOG502SH3U">
    <property type="taxonomic scope" value="Eukaryota"/>
</dbReference>
<gene>
    <name evidence="1" type="ORF">MPH_10528</name>
</gene>
<dbReference type="STRING" id="1126212.K2QR92"/>
<dbReference type="Proteomes" id="UP000007129">
    <property type="component" value="Unassembled WGS sequence"/>
</dbReference>
<evidence type="ECO:0000313" key="1">
    <source>
        <dbReference type="EMBL" id="EKG12411.1"/>
    </source>
</evidence>